<evidence type="ECO:0000313" key="7">
    <source>
        <dbReference type="EMBL" id="CAA9345733.1"/>
    </source>
</evidence>
<feature type="binding site" evidence="4">
    <location>
        <position position="145"/>
    </location>
    <ligand>
        <name>ATP</name>
        <dbReference type="ChEBI" id="CHEBI:30616"/>
    </ligand>
</feature>
<dbReference type="GO" id="GO:0006189">
    <property type="term" value="P:'de novo' IMP biosynthetic process"/>
    <property type="evidence" value="ECO:0007669"/>
    <property type="project" value="UniProtKB-UniRule"/>
</dbReference>
<name>A0A6J4LZL8_9BACT</name>
<evidence type="ECO:0000256" key="3">
    <source>
        <dbReference type="ARBA" id="ARBA00022840"/>
    </source>
</evidence>
<dbReference type="AlphaFoldDB" id="A0A6J4LZL8"/>
<proteinExistence type="inferred from homology"/>
<evidence type="ECO:0000256" key="4">
    <source>
        <dbReference type="HAMAP-Rule" id="MF_01928"/>
    </source>
</evidence>
<comment type="pathway">
    <text evidence="4 5">Purine metabolism; IMP biosynthesis via de novo pathway; 5-amino-1-(5-phospho-D-ribosyl)imidazole-4-carboxylate from 5-amino-1-(5-phospho-D-ribosyl)imidazole (N5-CAIR route): step 1/2.</text>
</comment>
<dbReference type="SUPFAM" id="SSF51246">
    <property type="entry name" value="Rudiment single hybrid motif"/>
    <property type="match status" value="1"/>
</dbReference>
<dbReference type="Pfam" id="PF17769">
    <property type="entry name" value="PurK_C"/>
    <property type="match status" value="1"/>
</dbReference>
<comment type="subunit">
    <text evidence="4 5">Homodimer.</text>
</comment>
<dbReference type="UniPathway" id="UPA00074">
    <property type="reaction ID" value="UER00942"/>
</dbReference>
<dbReference type="SUPFAM" id="SSF52440">
    <property type="entry name" value="PreATP-grasp domain"/>
    <property type="match status" value="1"/>
</dbReference>
<sequence length="389" mass="40224">MAPVEPGAALGFFGGGQLGRMTALAARAMGYDVRVLDPDPDCPARPVASHTITAALDDAAAAVELARGCGALTLEIERVSPACLEAASEFAPVRPGPGPIHVIQDRARQKTWLADHGFPVGPFRVARAAHECEAAVRALGPSIVKTSTGGYDGRGQARVERAEDAAAAWAALGAPACVVEQRLALDYEISLLVARRPGGAIAAYPPALNHHDAGVLTWSVLPAPVPTAVAVEARAVAVGIAEELGLEGLLAVELFVVNGAVLVNELAPRTHNSFHATERACLTSQFEQAVRAACDLPLGGVDVVRPGAIVNLLGDLWLGPTPPDAAAALAGGVSRLHLYGKRAARPGRKMGHVSTVGATVAEALQLAIEARERFAPGIAVASRVPEWVR</sequence>
<dbReference type="Gene3D" id="3.30.470.20">
    <property type="entry name" value="ATP-grasp fold, B domain"/>
    <property type="match status" value="1"/>
</dbReference>
<dbReference type="Gene3D" id="3.30.1490.20">
    <property type="entry name" value="ATP-grasp fold, A domain"/>
    <property type="match status" value="1"/>
</dbReference>
<dbReference type="GO" id="GO:0005829">
    <property type="term" value="C:cytosol"/>
    <property type="evidence" value="ECO:0007669"/>
    <property type="project" value="TreeGrafter"/>
</dbReference>
<accession>A0A6J4LZL8</accession>
<dbReference type="GO" id="GO:0034028">
    <property type="term" value="F:5-(carboxyamino)imidazole ribonucleotide synthase activity"/>
    <property type="evidence" value="ECO:0007669"/>
    <property type="project" value="UniProtKB-UniRule"/>
</dbReference>
<comment type="function">
    <text evidence="4">Catalyzes the ATP-dependent conversion of 5-aminoimidazole ribonucleotide (AIR) and HCO(3)(-) to N5-carboxyaminoimidazole ribonucleotide (N5-CAIR).</text>
</comment>
<evidence type="ECO:0000259" key="6">
    <source>
        <dbReference type="PROSITE" id="PS50975"/>
    </source>
</evidence>
<dbReference type="NCBIfam" id="TIGR01161">
    <property type="entry name" value="purK"/>
    <property type="match status" value="1"/>
</dbReference>
<feature type="binding site" evidence="4">
    <location>
        <position position="211"/>
    </location>
    <ligand>
        <name>ATP</name>
        <dbReference type="ChEBI" id="CHEBI:30616"/>
    </ligand>
</feature>
<organism evidence="7">
    <name type="scientific">uncultured Gemmatimonadaceae bacterium</name>
    <dbReference type="NCBI Taxonomy" id="246130"/>
    <lineage>
        <taxon>Bacteria</taxon>
        <taxon>Pseudomonadati</taxon>
        <taxon>Gemmatimonadota</taxon>
        <taxon>Gemmatimonadia</taxon>
        <taxon>Gemmatimonadales</taxon>
        <taxon>Gemmatimonadaceae</taxon>
        <taxon>environmental samples</taxon>
    </lineage>
</organism>
<feature type="binding site" evidence="4">
    <location>
        <begin position="150"/>
        <end position="156"/>
    </location>
    <ligand>
        <name>ATP</name>
        <dbReference type="ChEBI" id="CHEBI:30616"/>
    </ligand>
</feature>
<keyword evidence="3 4" id="KW-0067">ATP-binding</keyword>
<dbReference type="PROSITE" id="PS50975">
    <property type="entry name" value="ATP_GRASP"/>
    <property type="match status" value="1"/>
</dbReference>
<keyword evidence="2 4" id="KW-0658">Purine biosynthesis</keyword>
<comment type="catalytic activity">
    <reaction evidence="4 5">
        <text>5-amino-1-(5-phospho-beta-D-ribosyl)imidazole + hydrogencarbonate + ATP = 5-carboxyamino-1-(5-phospho-D-ribosyl)imidazole + ADP + phosphate + 2 H(+)</text>
        <dbReference type="Rhea" id="RHEA:19317"/>
        <dbReference type="ChEBI" id="CHEBI:15378"/>
        <dbReference type="ChEBI" id="CHEBI:17544"/>
        <dbReference type="ChEBI" id="CHEBI:30616"/>
        <dbReference type="ChEBI" id="CHEBI:43474"/>
        <dbReference type="ChEBI" id="CHEBI:58730"/>
        <dbReference type="ChEBI" id="CHEBI:137981"/>
        <dbReference type="ChEBI" id="CHEBI:456216"/>
        <dbReference type="EC" id="6.3.4.18"/>
    </reaction>
</comment>
<dbReference type="InterPro" id="IPR011054">
    <property type="entry name" value="Rudment_hybrid_motif"/>
</dbReference>
<dbReference type="SUPFAM" id="SSF56059">
    <property type="entry name" value="Glutathione synthetase ATP-binding domain-like"/>
    <property type="match status" value="1"/>
</dbReference>
<dbReference type="InterPro" id="IPR040686">
    <property type="entry name" value="PurK_C"/>
</dbReference>
<dbReference type="InterPro" id="IPR054350">
    <property type="entry name" value="PurT/PurK_preATP-grasp"/>
</dbReference>
<feature type="binding site" evidence="4">
    <location>
        <begin position="264"/>
        <end position="265"/>
    </location>
    <ligand>
        <name>ATP</name>
        <dbReference type="ChEBI" id="CHEBI:30616"/>
    </ligand>
</feature>
<dbReference type="GO" id="GO:0005524">
    <property type="term" value="F:ATP binding"/>
    <property type="evidence" value="ECO:0007669"/>
    <property type="project" value="UniProtKB-UniRule"/>
</dbReference>
<comment type="similarity">
    <text evidence="4 5">Belongs to the PurK/PurT family.</text>
</comment>
<gene>
    <name evidence="4 5" type="primary">purK</name>
    <name evidence="7" type="ORF">AVDCRST_MAG11-3210</name>
</gene>
<evidence type="ECO:0000256" key="1">
    <source>
        <dbReference type="ARBA" id="ARBA00022741"/>
    </source>
</evidence>
<evidence type="ECO:0000256" key="2">
    <source>
        <dbReference type="ARBA" id="ARBA00022755"/>
    </source>
</evidence>
<reference evidence="7" key="1">
    <citation type="submission" date="2020-02" db="EMBL/GenBank/DDBJ databases">
        <authorList>
            <person name="Meier V. D."/>
        </authorList>
    </citation>
    <scope>NUCLEOTIDE SEQUENCE</scope>
    <source>
        <strain evidence="7">AVDCRST_MAG11</strain>
    </source>
</reference>
<dbReference type="InterPro" id="IPR003135">
    <property type="entry name" value="ATP-grasp_carboxylate-amine"/>
</dbReference>
<dbReference type="InterPro" id="IPR013815">
    <property type="entry name" value="ATP_grasp_subdomain_1"/>
</dbReference>
<dbReference type="HAMAP" id="MF_01928">
    <property type="entry name" value="PurK"/>
    <property type="match status" value="1"/>
</dbReference>
<keyword evidence="1 4" id="KW-0547">Nucleotide-binding</keyword>
<dbReference type="Pfam" id="PF22660">
    <property type="entry name" value="RS_preATP-grasp-like"/>
    <property type="match status" value="1"/>
</dbReference>
<dbReference type="GO" id="GO:0046872">
    <property type="term" value="F:metal ion binding"/>
    <property type="evidence" value="ECO:0007669"/>
    <property type="project" value="InterPro"/>
</dbReference>
<keyword evidence="4 5" id="KW-0436">Ligase</keyword>
<dbReference type="EMBL" id="CADCTU010000700">
    <property type="protein sequence ID" value="CAA9345733.1"/>
    <property type="molecule type" value="Genomic_DNA"/>
</dbReference>
<feature type="domain" description="ATP-grasp" evidence="6">
    <location>
        <begin position="110"/>
        <end position="294"/>
    </location>
</feature>
<dbReference type="Pfam" id="PF02222">
    <property type="entry name" value="ATP-grasp"/>
    <property type="match status" value="1"/>
</dbReference>
<dbReference type="Gene3D" id="3.40.50.20">
    <property type="match status" value="1"/>
</dbReference>
<feature type="binding site" evidence="4">
    <location>
        <position position="188"/>
    </location>
    <ligand>
        <name>ATP</name>
        <dbReference type="ChEBI" id="CHEBI:30616"/>
    </ligand>
</feature>
<dbReference type="InterPro" id="IPR016185">
    <property type="entry name" value="PreATP-grasp_dom_sf"/>
</dbReference>
<dbReference type="InterPro" id="IPR005875">
    <property type="entry name" value="PurK"/>
</dbReference>
<comment type="function">
    <text evidence="5">Catalyzes the ATP-dependent conversion of 5-aminoimidazole ribonucleotide (AIR) and HCO(3)- to N5-carboxyaminoimidazole ribonucleotide (N5-CAIR).</text>
</comment>
<protein>
    <recommendedName>
        <fullName evidence="4 5">N5-carboxyaminoimidazole ribonucleotide synthase</fullName>
        <shortName evidence="4 5">N5-CAIR synthase</shortName>
        <ecNumber evidence="4 5">6.3.4.18</ecNumber>
    </recommendedName>
    <alternativeName>
        <fullName evidence="4 5">5-(carboxyamino)imidazole ribonucleotide synthetase</fullName>
    </alternativeName>
</protein>
<dbReference type="InterPro" id="IPR011761">
    <property type="entry name" value="ATP-grasp"/>
</dbReference>
<dbReference type="EC" id="6.3.4.18" evidence="4 5"/>
<dbReference type="GO" id="GO:0004638">
    <property type="term" value="F:phosphoribosylaminoimidazole carboxylase activity"/>
    <property type="evidence" value="ECO:0007669"/>
    <property type="project" value="InterPro"/>
</dbReference>
<feature type="binding site" evidence="4">
    <location>
        <position position="106"/>
    </location>
    <ligand>
        <name>ATP</name>
        <dbReference type="ChEBI" id="CHEBI:30616"/>
    </ligand>
</feature>
<dbReference type="PANTHER" id="PTHR11609">
    <property type="entry name" value="PURINE BIOSYNTHESIS PROTEIN 6/7, PUR6/7"/>
    <property type="match status" value="1"/>
</dbReference>
<feature type="binding site" evidence="4">
    <location>
        <begin position="180"/>
        <end position="183"/>
    </location>
    <ligand>
        <name>ATP</name>
        <dbReference type="ChEBI" id="CHEBI:30616"/>
    </ligand>
</feature>
<dbReference type="PANTHER" id="PTHR11609:SF5">
    <property type="entry name" value="PHOSPHORIBOSYLAMINOIMIDAZOLE CARBOXYLASE"/>
    <property type="match status" value="1"/>
</dbReference>
<evidence type="ECO:0000256" key="5">
    <source>
        <dbReference type="RuleBase" id="RU361200"/>
    </source>
</evidence>